<evidence type="ECO:0000313" key="4">
    <source>
        <dbReference type="Proteomes" id="UP000199140"/>
    </source>
</evidence>
<dbReference type="EMBL" id="FOPK01000016">
    <property type="protein sequence ID" value="SFH19306.1"/>
    <property type="molecule type" value="Genomic_DNA"/>
</dbReference>
<dbReference type="EMBL" id="CP015367">
    <property type="protein sequence ID" value="APT34556.1"/>
    <property type="molecule type" value="Genomic_DNA"/>
</dbReference>
<gene>
    <name evidence="1" type="ORF">MCBMB27_05265</name>
    <name evidence="2" type="ORF">SAMN05192567_11632</name>
</gene>
<accession>A0AAE8L7M6</accession>
<organism evidence="2 4">
    <name type="scientific">Methylobacterium phyllosphaerae</name>
    <dbReference type="NCBI Taxonomy" id="418223"/>
    <lineage>
        <taxon>Bacteria</taxon>
        <taxon>Pseudomonadati</taxon>
        <taxon>Pseudomonadota</taxon>
        <taxon>Alphaproteobacteria</taxon>
        <taxon>Hyphomicrobiales</taxon>
        <taxon>Methylobacteriaceae</taxon>
        <taxon>Methylobacterium</taxon>
    </lineage>
</organism>
<evidence type="ECO:0000313" key="3">
    <source>
        <dbReference type="Proteomes" id="UP000185487"/>
    </source>
</evidence>
<protein>
    <submittedName>
        <fullName evidence="2">Uncharacterized protein</fullName>
    </submittedName>
</protein>
<reference evidence="2 4" key="2">
    <citation type="submission" date="2016-10" db="EMBL/GenBank/DDBJ databases">
        <authorList>
            <person name="Varghese N."/>
            <person name="Submissions S."/>
        </authorList>
    </citation>
    <scope>NUCLEOTIDE SEQUENCE [LARGE SCALE GENOMIC DNA]</scope>
    <source>
        <strain evidence="2 4">CBMB27</strain>
    </source>
</reference>
<evidence type="ECO:0000313" key="2">
    <source>
        <dbReference type="EMBL" id="SFH19306.1"/>
    </source>
</evidence>
<proteinExistence type="predicted"/>
<keyword evidence="3" id="KW-1185">Reference proteome</keyword>
<sequence length="77" mass="8229">MPYTVEITTLAPQVDGEERPARLYQLPDPFSTLAEAKEAAVTHIAGLGLDPSCVLYNVFDREGFTVASNAEQMAGSG</sequence>
<dbReference type="Proteomes" id="UP000185487">
    <property type="component" value="Chromosome"/>
</dbReference>
<dbReference type="KEGG" id="mphy:MCBMB27_05265"/>
<dbReference type="RefSeq" id="WP_075381591.1">
    <property type="nucleotide sequence ID" value="NZ_CP015367.1"/>
</dbReference>
<dbReference type="Proteomes" id="UP000199140">
    <property type="component" value="Unassembled WGS sequence"/>
</dbReference>
<dbReference type="AlphaFoldDB" id="A0AAE8L7M6"/>
<evidence type="ECO:0000313" key="1">
    <source>
        <dbReference type="EMBL" id="APT34556.1"/>
    </source>
</evidence>
<reference evidence="1 3" key="1">
    <citation type="submission" date="2016-04" db="EMBL/GenBank/DDBJ databases">
        <title>Complete genome sequencing and analysis of CBMB27, Methylobacterium phyllosphaerae isolated from leaf tissues of rice (Oryza sativa L.).</title>
        <authorList>
            <person name="Lee Y."/>
            <person name="Hwangbo K."/>
            <person name="Chung H."/>
            <person name="Yoo J."/>
            <person name="Kim K.Y."/>
            <person name="Sa T.M."/>
            <person name="Um Y."/>
            <person name="Madhaiyan M."/>
        </authorList>
    </citation>
    <scope>NUCLEOTIDE SEQUENCE [LARGE SCALE GENOMIC DNA]</scope>
    <source>
        <strain evidence="1 3">CBMB27</strain>
    </source>
</reference>
<name>A0AAE8L7M6_9HYPH</name>